<feature type="region of interest" description="Disordered" evidence="1">
    <location>
        <begin position="1"/>
        <end position="22"/>
    </location>
</feature>
<feature type="transmembrane region" description="Helical" evidence="2">
    <location>
        <begin position="154"/>
        <end position="178"/>
    </location>
</feature>
<dbReference type="EMBL" id="JARQWQ010000017">
    <property type="protein sequence ID" value="KAK2566243.1"/>
    <property type="molecule type" value="Genomic_DNA"/>
</dbReference>
<name>A0AAD9QRV9_ACRCE</name>
<organism evidence="3 4">
    <name type="scientific">Acropora cervicornis</name>
    <name type="common">Staghorn coral</name>
    <dbReference type="NCBI Taxonomy" id="6130"/>
    <lineage>
        <taxon>Eukaryota</taxon>
        <taxon>Metazoa</taxon>
        <taxon>Cnidaria</taxon>
        <taxon>Anthozoa</taxon>
        <taxon>Hexacorallia</taxon>
        <taxon>Scleractinia</taxon>
        <taxon>Astrocoeniina</taxon>
        <taxon>Acroporidae</taxon>
        <taxon>Acropora</taxon>
    </lineage>
</organism>
<feature type="transmembrane region" description="Helical" evidence="2">
    <location>
        <begin position="79"/>
        <end position="100"/>
    </location>
</feature>
<reference evidence="3" key="2">
    <citation type="journal article" date="2023" name="Science">
        <title>Genomic signatures of disease resistance in endangered staghorn corals.</title>
        <authorList>
            <person name="Vollmer S.V."/>
            <person name="Selwyn J.D."/>
            <person name="Despard B.A."/>
            <person name="Roesel C.L."/>
        </authorList>
    </citation>
    <scope>NUCLEOTIDE SEQUENCE</scope>
    <source>
        <strain evidence="3">K2</strain>
    </source>
</reference>
<keyword evidence="2" id="KW-0812">Transmembrane</keyword>
<evidence type="ECO:0000313" key="4">
    <source>
        <dbReference type="Proteomes" id="UP001249851"/>
    </source>
</evidence>
<evidence type="ECO:0000256" key="1">
    <source>
        <dbReference type="SAM" id="MobiDB-lite"/>
    </source>
</evidence>
<feature type="transmembrane region" description="Helical" evidence="2">
    <location>
        <begin position="112"/>
        <end position="133"/>
    </location>
</feature>
<feature type="transmembrane region" description="Helical" evidence="2">
    <location>
        <begin position="263"/>
        <end position="283"/>
    </location>
</feature>
<keyword evidence="4" id="KW-1185">Reference proteome</keyword>
<keyword evidence="2" id="KW-1133">Transmembrane helix</keyword>
<feature type="transmembrane region" description="Helical" evidence="2">
    <location>
        <begin position="320"/>
        <end position="344"/>
    </location>
</feature>
<comment type="caution">
    <text evidence="3">The sequence shown here is derived from an EMBL/GenBank/DDBJ whole genome shotgun (WGS) entry which is preliminary data.</text>
</comment>
<dbReference type="AlphaFoldDB" id="A0AAD9QRV9"/>
<reference evidence="3" key="1">
    <citation type="journal article" date="2023" name="G3 (Bethesda)">
        <title>Whole genome assembly and annotation of the endangered Caribbean coral Acropora cervicornis.</title>
        <authorList>
            <person name="Selwyn J.D."/>
            <person name="Vollmer S.V."/>
        </authorList>
    </citation>
    <scope>NUCLEOTIDE SEQUENCE</scope>
    <source>
        <strain evidence="3">K2</strain>
    </source>
</reference>
<accession>A0AAD9QRV9</accession>
<dbReference type="Proteomes" id="UP001249851">
    <property type="component" value="Unassembled WGS sequence"/>
</dbReference>
<feature type="transmembrane region" description="Helical" evidence="2">
    <location>
        <begin position="190"/>
        <end position="215"/>
    </location>
</feature>
<proteinExistence type="predicted"/>
<evidence type="ECO:0000313" key="3">
    <source>
        <dbReference type="EMBL" id="KAK2566243.1"/>
    </source>
</evidence>
<keyword evidence="2" id="KW-0472">Membrane</keyword>
<evidence type="ECO:0000256" key="2">
    <source>
        <dbReference type="SAM" id="Phobius"/>
    </source>
</evidence>
<protein>
    <submittedName>
        <fullName evidence="3">Uncharacterized protein</fullName>
    </submittedName>
</protein>
<sequence length="429" mass="48792">MTSTASERFSPALEPPSGLTNDENVSVELRSLNQSRHGQSENETGREPWNADLLEKRTTQVFKVLQLLGLVSGGRSRRLANMFMLLIALIMWIPPMSLSVCVAKDPIMSSPSGLPTILLFSGLALSHHFGALYGKRHGERLRQNVYLAIERANFCRTCVIVFALFGILTISYLVLLIVLYVRLSILPVPWLQICVIYFLGYIYCASSSVAMNLIFSSICSAINIRINDFKREFKSWSEGLREALNKYQDLLDFMDREVEAIKLWLLVNVISFIVIWFINFHLWQIVVSDTSRTDVVRLVFYNCSWTEPLPAPKLSIPDGFIIGCEMLFSSLVFFFFMSPLCWAATVTVQCHRFRDWVNCTPLQSDDRPLGQFNITSLDFFINRVQMANYFAFRVPLLGVNATKELIFLTGLMTTVQFILSIVAKKVLTP</sequence>
<gene>
    <name evidence="3" type="ORF">P5673_009714</name>
</gene>